<evidence type="ECO:0000259" key="2">
    <source>
        <dbReference type="Pfam" id="PF07530"/>
    </source>
</evidence>
<keyword evidence="4" id="KW-1185">Reference proteome</keyword>
<evidence type="ECO:0000256" key="1">
    <source>
        <dbReference type="SAM" id="MobiDB-lite"/>
    </source>
</evidence>
<organism evidence="3 4">
    <name type="scientific">Araneus ventricosus</name>
    <name type="common">Orbweaver spider</name>
    <name type="synonym">Epeira ventricosa</name>
    <dbReference type="NCBI Taxonomy" id="182803"/>
    <lineage>
        <taxon>Eukaryota</taxon>
        <taxon>Metazoa</taxon>
        <taxon>Ecdysozoa</taxon>
        <taxon>Arthropoda</taxon>
        <taxon>Chelicerata</taxon>
        <taxon>Arachnida</taxon>
        <taxon>Araneae</taxon>
        <taxon>Araneomorphae</taxon>
        <taxon>Entelegynae</taxon>
        <taxon>Araneoidea</taxon>
        <taxon>Araneidae</taxon>
        <taxon>Araneus</taxon>
    </lineage>
</organism>
<dbReference type="Pfam" id="PF07530">
    <property type="entry name" value="PRE_C2HC"/>
    <property type="match status" value="1"/>
</dbReference>
<comment type="caution">
    <text evidence="3">The sequence shown here is derived from an EMBL/GenBank/DDBJ whole genome shotgun (WGS) entry which is preliminary data.</text>
</comment>
<reference evidence="3 4" key="1">
    <citation type="journal article" date="2019" name="Sci. Rep.">
        <title>Orb-weaving spider Araneus ventricosus genome elucidates the spidroin gene catalogue.</title>
        <authorList>
            <person name="Kono N."/>
            <person name="Nakamura H."/>
            <person name="Ohtoshi R."/>
            <person name="Moran D.A.P."/>
            <person name="Shinohara A."/>
            <person name="Yoshida Y."/>
            <person name="Fujiwara M."/>
            <person name="Mori M."/>
            <person name="Tomita M."/>
            <person name="Arakawa K."/>
        </authorList>
    </citation>
    <scope>NUCLEOTIDE SEQUENCE [LARGE SCALE GENOMIC DNA]</scope>
</reference>
<feature type="compositionally biased region" description="Polar residues" evidence="1">
    <location>
        <begin position="518"/>
        <end position="538"/>
    </location>
</feature>
<name>A0A4Y2V4Q9_ARAVE</name>
<protein>
    <submittedName>
        <fullName evidence="3">Nucleic-acid-binding protein from transposon X-element</fullName>
    </submittedName>
</protein>
<dbReference type="InterPro" id="IPR006579">
    <property type="entry name" value="Pre_C2HC_dom"/>
</dbReference>
<dbReference type="Proteomes" id="UP000499080">
    <property type="component" value="Unassembled WGS sequence"/>
</dbReference>
<gene>
    <name evidence="3" type="primary">ORF1_12</name>
    <name evidence="3" type="ORF">AVEN_188042_1</name>
</gene>
<feature type="region of interest" description="Disordered" evidence="1">
    <location>
        <begin position="517"/>
        <end position="538"/>
    </location>
</feature>
<feature type="domain" description="Pre-C2HC" evidence="2">
    <location>
        <begin position="369"/>
        <end position="431"/>
    </location>
</feature>
<dbReference type="EMBL" id="BGPR01043637">
    <property type="protein sequence ID" value="GBO20245.1"/>
    <property type="molecule type" value="Genomic_DNA"/>
</dbReference>
<evidence type="ECO:0000313" key="4">
    <source>
        <dbReference type="Proteomes" id="UP000499080"/>
    </source>
</evidence>
<accession>A0A4Y2V4Q9</accession>
<feature type="compositionally biased region" description="Basic residues" evidence="1">
    <location>
        <begin position="248"/>
        <end position="260"/>
    </location>
</feature>
<dbReference type="AlphaFoldDB" id="A0A4Y2V4Q9"/>
<evidence type="ECO:0000313" key="3">
    <source>
        <dbReference type="EMBL" id="GBO20245.1"/>
    </source>
</evidence>
<sequence length="601" mass="68020">MERENLRAFRKAPPERFVPVSRQPRTPSIAEVLFRLGIEKIKIKKFIVGSYATGGRNDEQTGIKVASSQTSIYGALLRDPSLVFDFDVPLVLASVDLDCDWIEETLSLGLVVKTFRVVYKDKGAQQSLATEWMIKLQAMAANKYGEGTIPGIVRLSDIQTSGKSEQFISTNTNKPSISFDLTLETPFNSTTNNMEVDPGTNQAAENLENIDTLSLSDSNADTEIEDDADFKTVARKKPRKNNSENQRKGKRSHGNTHAKKPGNIPTSNKFTPLENLPSDQNAEQIPPIIIRKFDNFKLLMQRLNEIQKINCAAKPKGEFMHVYCNSSADHRNITEYLDKEKIQYYVVPPAAKKPVKIVIKGLPIDYPIEDIKNNLTKLNYRVDKINQLKRFKDKKPLNIFQVHLFQSENIQEIYKLTTMEYYIIYVEKYVRKTIGQCFCCQKFAHHSSGCKMEARCVLCAEAHDSRVCPMKNKENFSPKCANCEGPHTASFRGCPNFPKLKKTTPEQSYAAALKGNNKIPTNTERPPTTTGNQKNPTINLNNDITQEIPNPNKVTDLFQPLKQVKKIMDHIPNIKEVLKKMENTESITTKLFILAEALPQD</sequence>
<proteinExistence type="predicted"/>
<feature type="region of interest" description="Disordered" evidence="1">
    <location>
        <begin position="213"/>
        <end position="280"/>
    </location>
</feature>